<accession>A0A1S3DQ31</accession>
<dbReference type="STRING" id="121845.A0A1S3DQ31"/>
<dbReference type="AlphaFoldDB" id="A0A1S3DQ31"/>
<evidence type="ECO:0000256" key="2">
    <source>
        <dbReference type="SAM" id="MobiDB-lite"/>
    </source>
</evidence>
<dbReference type="GeneID" id="103522424"/>
<feature type="region of interest" description="Disordered" evidence="2">
    <location>
        <begin position="16"/>
        <end position="49"/>
    </location>
</feature>
<dbReference type="Pfam" id="PF00089">
    <property type="entry name" value="Trypsin"/>
    <property type="match status" value="1"/>
</dbReference>
<dbReference type="InterPro" id="IPR001254">
    <property type="entry name" value="Trypsin_dom"/>
</dbReference>
<dbReference type="SUPFAM" id="SSF50494">
    <property type="entry name" value="Trypsin-like serine proteases"/>
    <property type="match status" value="1"/>
</dbReference>
<keyword evidence="4" id="KW-1185">Reference proteome</keyword>
<keyword evidence="1" id="KW-1015">Disulfide bond</keyword>
<evidence type="ECO:0000313" key="4">
    <source>
        <dbReference type="Proteomes" id="UP000079169"/>
    </source>
</evidence>
<dbReference type="Proteomes" id="UP000079169">
    <property type="component" value="Unplaced"/>
</dbReference>
<feature type="domain" description="Peptidase S1" evidence="3">
    <location>
        <begin position="1"/>
        <end position="144"/>
    </location>
</feature>
<evidence type="ECO:0000259" key="3">
    <source>
        <dbReference type="PROSITE" id="PS50240"/>
    </source>
</evidence>
<dbReference type="InterPro" id="IPR009003">
    <property type="entry name" value="Peptidase_S1_PA"/>
</dbReference>
<dbReference type="PROSITE" id="PS50240">
    <property type="entry name" value="TRYPSIN_DOM"/>
    <property type="match status" value="1"/>
</dbReference>
<dbReference type="GO" id="GO:0004252">
    <property type="term" value="F:serine-type endopeptidase activity"/>
    <property type="evidence" value="ECO:0007669"/>
    <property type="project" value="InterPro"/>
</dbReference>
<proteinExistence type="predicted"/>
<dbReference type="InterPro" id="IPR043504">
    <property type="entry name" value="Peptidase_S1_PA_chymotrypsin"/>
</dbReference>
<dbReference type="PANTHER" id="PTHR24252:SF7">
    <property type="entry name" value="HYALIN"/>
    <property type="match status" value="1"/>
</dbReference>
<evidence type="ECO:0000256" key="1">
    <source>
        <dbReference type="ARBA" id="ARBA00023157"/>
    </source>
</evidence>
<sequence>MFHSYHHDIDAYQTYPGPRTCAGTRLPARSGSDRRQRQMARPQSRPRAGQWRVLQRAWGRAKTQGVGLVSRRALLQGIRVPPANISVWGYKWGDSGGPLQCSLKDGRWYLAGITSFGSGCAKSGYPDVYTKLSFYLPWIRKQINIAVDEY</sequence>
<dbReference type="KEGG" id="dci:103522424"/>
<evidence type="ECO:0000313" key="5">
    <source>
        <dbReference type="RefSeq" id="XP_008485748.1"/>
    </source>
</evidence>
<gene>
    <name evidence="5" type="primary">LOC103522424</name>
</gene>
<dbReference type="Gene3D" id="2.40.10.10">
    <property type="entry name" value="Trypsin-like serine proteases"/>
    <property type="match status" value="1"/>
</dbReference>
<name>A0A1S3DQ31_DIACI</name>
<dbReference type="GO" id="GO:0006508">
    <property type="term" value="P:proteolysis"/>
    <property type="evidence" value="ECO:0007669"/>
    <property type="project" value="InterPro"/>
</dbReference>
<dbReference type="PANTHER" id="PTHR24252">
    <property type="entry name" value="ACROSIN-RELATED"/>
    <property type="match status" value="1"/>
</dbReference>
<reference evidence="5" key="1">
    <citation type="submission" date="2025-08" db="UniProtKB">
        <authorList>
            <consortium name="RefSeq"/>
        </authorList>
    </citation>
    <scope>IDENTIFICATION</scope>
</reference>
<dbReference type="PaxDb" id="121845-A0A1S3DQ31"/>
<dbReference type="RefSeq" id="XP_008485748.1">
    <property type="nucleotide sequence ID" value="XM_008487526.1"/>
</dbReference>
<protein>
    <submittedName>
        <fullName evidence="5">Phenoloxidase-activating factor 1-like</fullName>
    </submittedName>
</protein>
<organism evidence="4 5">
    <name type="scientific">Diaphorina citri</name>
    <name type="common">Asian citrus psyllid</name>
    <dbReference type="NCBI Taxonomy" id="121845"/>
    <lineage>
        <taxon>Eukaryota</taxon>
        <taxon>Metazoa</taxon>
        <taxon>Ecdysozoa</taxon>
        <taxon>Arthropoda</taxon>
        <taxon>Hexapoda</taxon>
        <taxon>Insecta</taxon>
        <taxon>Pterygota</taxon>
        <taxon>Neoptera</taxon>
        <taxon>Paraneoptera</taxon>
        <taxon>Hemiptera</taxon>
        <taxon>Sternorrhyncha</taxon>
        <taxon>Psylloidea</taxon>
        <taxon>Psyllidae</taxon>
        <taxon>Diaphorininae</taxon>
        <taxon>Diaphorina</taxon>
    </lineage>
</organism>